<dbReference type="FunFam" id="3.10.20.370:FF:000001">
    <property type="entry name" value="Retrovirus-related Pol polyprotein from transposon 17.6-like protein"/>
    <property type="match status" value="1"/>
</dbReference>
<dbReference type="InterPro" id="IPR043128">
    <property type="entry name" value="Rev_trsase/Diguanyl_cyclase"/>
</dbReference>
<name>A0A3Q2DE46_CYPVA</name>
<dbReference type="InterPro" id="IPR021109">
    <property type="entry name" value="Peptidase_aspartic_dom_sf"/>
</dbReference>
<dbReference type="InterPro" id="IPR043502">
    <property type="entry name" value="DNA/RNA_pol_sf"/>
</dbReference>
<evidence type="ECO:0000313" key="6">
    <source>
        <dbReference type="Ensembl" id="ENSCVAP00000017182.1"/>
    </source>
</evidence>
<dbReference type="InterPro" id="IPR000477">
    <property type="entry name" value="RT_dom"/>
</dbReference>
<dbReference type="Gene3D" id="3.30.420.10">
    <property type="entry name" value="Ribonuclease H-like superfamily/Ribonuclease H"/>
    <property type="match status" value="1"/>
</dbReference>
<feature type="domain" description="Integrase catalytic" evidence="5">
    <location>
        <begin position="921"/>
        <end position="1001"/>
    </location>
</feature>
<dbReference type="Gene3D" id="3.30.70.270">
    <property type="match status" value="2"/>
</dbReference>
<dbReference type="FunFam" id="1.10.340.70:FF:000003">
    <property type="entry name" value="Protein CBG25708"/>
    <property type="match status" value="1"/>
</dbReference>
<dbReference type="InterPro" id="IPR050951">
    <property type="entry name" value="Retrovirus_Pol_polyprotein"/>
</dbReference>
<evidence type="ECO:0000256" key="2">
    <source>
        <dbReference type="ARBA" id="ARBA00012180"/>
    </source>
</evidence>
<dbReference type="FunFam" id="3.30.70.270:FF:000026">
    <property type="entry name" value="Transposon Ty3-G Gag-Pol polyprotein"/>
    <property type="match status" value="1"/>
</dbReference>
<dbReference type="Pfam" id="PF00078">
    <property type="entry name" value="RVT_1"/>
    <property type="match status" value="1"/>
</dbReference>
<dbReference type="EC" id="3.1.26.4" evidence="2"/>
<evidence type="ECO:0000256" key="1">
    <source>
        <dbReference type="ARBA" id="ARBA00010879"/>
    </source>
</evidence>
<dbReference type="Pfam" id="PF17921">
    <property type="entry name" value="Integrase_H2C2"/>
    <property type="match status" value="1"/>
</dbReference>
<dbReference type="CDD" id="cd05481">
    <property type="entry name" value="retropepsin_like_LTR_1"/>
    <property type="match status" value="1"/>
</dbReference>
<dbReference type="SUPFAM" id="SSF56672">
    <property type="entry name" value="DNA/RNA polymerases"/>
    <property type="match status" value="1"/>
</dbReference>
<evidence type="ECO:0000256" key="3">
    <source>
        <dbReference type="ARBA" id="ARBA00039658"/>
    </source>
</evidence>
<keyword evidence="7" id="KW-1185">Reference proteome</keyword>
<dbReference type="AlphaFoldDB" id="A0A3Q2DE46"/>
<dbReference type="SUPFAM" id="SSF50630">
    <property type="entry name" value="Acid proteases"/>
    <property type="match status" value="1"/>
</dbReference>
<reference evidence="6" key="2">
    <citation type="submission" date="2025-09" db="UniProtKB">
        <authorList>
            <consortium name="Ensembl"/>
        </authorList>
    </citation>
    <scope>IDENTIFICATION</scope>
</reference>
<dbReference type="PROSITE" id="PS50994">
    <property type="entry name" value="INTEGRASE"/>
    <property type="match status" value="1"/>
</dbReference>
<dbReference type="SUPFAM" id="SSF53098">
    <property type="entry name" value="Ribonuclease H-like"/>
    <property type="match status" value="1"/>
</dbReference>
<feature type="region of interest" description="Disordered" evidence="4">
    <location>
        <begin position="94"/>
        <end position="116"/>
    </location>
</feature>
<dbReference type="InterPro" id="IPR041577">
    <property type="entry name" value="RT_RNaseH_2"/>
</dbReference>
<evidence type="ECO:0000259" key="5">
    <source>
        <dbReference type="PROSITE" id="PS50994"/>
    </source>
</evidence>
<dbReference type="InterPro" id="IPR001584">
    <property type="entry name" value="Integrase_cat-core"/>
</dbReference>
<dbReference type="Proteomes" id="UP000265020">
    <property type="component" value="Unassembled WGS sequence"/>
</dbReference>
<dbReference type="Gene3D" id="3.10.10.10">
    <property type="entry name" value="HIV Type 1 Reverse Transcriptase, subunit A, domain 1"/>
    <property type="match status" value="1"/>
</dbReference>
<dbReference type="InterPro" id="IPR041588">
    <property type="entry name" value="Integrase_H2C2"/>
</dbReference>
<evidence type="ECO:0000256" key="4">
    <source>
        <dbReference type="SAM" id="MobiDB-lite"/>
    </source>
</evidence>
<dbReference type="GO" id="GO:0003676">
    <property type="term" value="F:nucleic acid binding"/>
    <property type="evidence" value="ECO:0007669"/>
    <property type="project" value="InterPro"/>
</dbReference>
<dbReference type="Ensembl" id="ENSCVAT00000025761.1">
    <property type="protein sequence ID" value="ENSCVAP00000017182.1"/>
    <property type="gene ID" value="ENSCVAG00000020225.1"/>
</dbReference>
<dbReference type="CDD" id="cd01647">
    <property type="entry name" value="RT_LTR"/>
    <property type="match status" value="1"/>
</dbReference>
<organism evidence="6 7">
    <name type="scientific">Cyprinodon variegatus</name>
    <name type="common">Sheepshead minnow</name>
    <dbReference type="NCBI Taxonomy" id="28743"/>
    <lineage>
        <taxon>Eukaryota</taxon>
        <taxon>Metazoa</taxon>
        <taxon>Chordata</taxon>
        <taxon>Craniata</taxon>
        <taxon>Vertebrata</taxon>
        <taxon>Euteleostomi</taxon>
        <taxon>Actinopterygii</taxon>
        <taxon>Neopterygii</taxon>
        <taxon>Teleostei</taxon>
        <taxon>Neoteleostei</taxon>
        <taxon>Acanthomorphata</taxon>
        <taxon>Ovalentaria</taxon>
        <taxon>Atherinomorphae</taxon>
        <taxon>Cyprinodontiformes</taxon>
        <taxon>Cyprinodontidae</taxon>
        <taxon>Cyprinodon</taxon>
    </lineage>
</organism>
<dbReference type="STRING" id="28743.ENSCVAP00000017182"/>
<dbReference type="GO" id="GO:0004523">
    <property type="term" value="F:RNA-DNA hybrid ribonuclease activity"/>
    <property type="evidence" value="ECO:0007669"/>
    <property type="project" value="UniProtKB-EC"/>
</dbReference>
<dbReference type="InterPro" id="IPR036397">
    <property type="entry name" value="RNaseH_sf"/>
</dbReference>
<proteinExistence type="inferred from homology"/>
<dbReference type="OMA" id="MGIVKMS"/>
<dbReference type="Gene3D" id="1.10.340.70">
    <property type="match status" value="1"/>
</dbReference>
<dbReference type="GO" id="GO:0015074">
    <property type="term" value="P:DNA integration"/>
    <property type="evidence" value="ECO:0007669"/>
    <property type="project" value="InterPro"/>
</dbReference>
<dbReference type="GeneTree" id="ENSGT00940000169923"/>
<dbReference type="InterPro" id="IPR012337">
    <property type="entry name" value="RNaseH-like_sf"/>
</dbReference>
<evidence type="ECO:0000313" key="7">
    <source>
        <dbReference type="Proteomes" id="UP000265020"/>
    </source>
</evidence>
<sequence length="1001" mass="112474">MDRHKFHTRNQRQGETVESFISDLRIKAKCCHFGEITDELICDRIICGVTSDTLRKALLRDSELTLAKAISIARIHEMTEESSKTLATAATSVDAVKPAPGSSAKPKPPYTPQTTNCSNCGGSHVAKRESCPAFGKQCHSCGKSNHYKHCCRSKPHSQQGRAARRSVHEIEVAESSYDDGTFYVDGVEIANQVNSVDSVTAEKDEGFVTVDINNTRLEMKVDTGARCNVMSLKTYKTVADGEQLVKQGKAVSLIAYGGTRIETSGMVTLPCRLKEQHHPLPFYVVDREVQPLLGFRACKNMGIVKMSPDVHQVGVEGNTGFSSHIVAQYNDLFSDELGKLPVVYSMKLDPNVQPVVRPPHRVPVAMRERVKDELERMQRIGVITPVTEPTDWVSSMVAAHKKDKNEIRLCINPKDLNTALKRPHHPMRSVEEVAAQMAGATVFSVLDAKNSFWQVRLDKKSSMLTTFSTPFGRFRFLRMPSGINSASEVFQRSMEQLFAGYPCSVIVDDIIIGGRTVAEHDANLEKVLTRAREVNLRLNPAKCKFRLEQVLYVGHIFTCEGLKADPTKTAAINAMPVPTDVTSLQRFLGMVNYLGKYIQNLSEIAAPLRQLTHKETAWCWFQQHQEAFDRLKACLSSPPVLAYYNVEEPVTLTCDASSHGLGAACLQHGRPIAFASRSLTDTETRYAQIEKELLAVVFACTKFRDYVYGKRIIVETDHQPLVTIVKKPIHVAPARLQRMLLRLQSYNFSLVYKKSKHMYLADTLSRAPCTKTPQSQSEATEFEVMTVECISTARLEELKRHTEQDEVLQTISRVINRGWPPREGQLQASIAPFFPFRDELSVEDGVIRKGHKAVIPRTLQREYINIVHKGHPGVDPTKRRARSVIFWPDMSKDIAEELLSCTVCNSTAQHQQKELLTLHPVPELPWSTVAADIFDWHGKHYQVLVDSYSGWFEVDLLHDMTSAAVITKIKRHFSVHGVPHILLTDNGRQYTSQQFQEFAKQ</sequence>
<dbReference type="PANTHER" id="PTHR37984">
    <property type="entry name" value="PROTEIN CBG26694"/>
    <property type="match status" value="1"/>
</dbReference>
<protein>
    <recommendedName>
        <fullName evidence="3">Gypsy retrotransposon integrase-like protein 1</fullName>
        <ecNumber evidence="2">3.1.26.4</ecNumber>
    </recommendedName>
</protein>
<dbReference type="PANTHER" id="PTHR37984:SF8">
    <property type="entry name" value="CCHC-TYPE DOMAIN-CONTAINING PROTEIN"/>
    <property type="match status" value="1"/>
</dbReference>
<dbReference type="CDD" id="cd09274">
    <property type="entry name" value="RNase_HI_RT_Ty3"/>
    <property type="match status" value="1"/>
</dbReference>
<reference evidence="6" key="1">
    <citation type="submission" date="2025-08" db="UniProtKB">
        <authorList>
            <consortium name="Ensembl"/>
        </authorList>
    </citation>
    <scope>IDENTIFICATION</scope>
</reference>
<dbReference type="Gene3D" id="2.40.70.10">
    <property type="entry name" value="Acid Proteases"/>
    <property type="match status" value="1"/>
</dbReference>
<accession>A0A3Q2DE46</accession>
<comment type="similarity">
    <text evidence="1">Belongs to the beta type-B retroviral polymerase family. HERV class-II K(HML-2) pol subfamily.</text>
</comment>
<dbReference type="Pfam" id="PF17919">
    <property type="entry name" value="RT_RNaseH_2"/>
    <property type="match status" value="1"/>
</dbReference>